<evidence type="ECO:0000256" key="1">
    <source>
        <dbReference type="SAM" id="MobiDB-lite"/>
    </source>
</evidence>
<dbReference type="Proteomes" id="UP000465221">
    <property type="component" value="Unassembled WGS sequence"/>
</dbReference>
<name>A0A8H3RUE2_9EURO</name>
<evidence type="ECO:0000313" key="2">
    <source>
        <dbReference type="EMBL" id="GFF38106.1"/>
    </source>
</evidence>
<dbReference type="EMBL" id="BLKC01000033">
    <property type="protein sequence ID" value="GFF38106.1"/>
    <property type="molecule type" value="Genomic_DNA"/>
</dbReference>
<comment type="caution">
    <text evidence="2">The sequence shown here is derived from an EMBL/GenBank/DDBJ whole genome shotgun (WGS) entry which is preliminary data.</text>
</comment>
<dbReference type="GO" id="GO:0031146">
    <property type="term" value="P:SCF-dependent proteasomal ubiquitin-dependent protein catabolic process"/>
    <property type="evidence" value="ECO:0007669"/>
    <property type="project" value="TreeGrafter"/>
</dbReference>
<dbReference type="AlphaFoldDB" id="A0A8H3RUE2"/>
<dbReference type="PANTHER" id="PTHR13318">
    <property type="entry name" value="PARTNER OF PAIRED, ISOFORM B-RELATED"/>
    <property type="match status" value="1"/>
</dbReference>
<feature type="region of interest" description="Disordered" evidence="1">
    <location>
        <begin position="14"/>
        <end position="33"/>
    </location>
</feature>
<dbReference type="Gene3D" id="3.80.10.10">
    <property type="entry name" value="Ribonuclease Inhibitor"/>
    <property type="match status" value="2"/>
</dbReference>
<organism evidence="2 3">
    <name type="scientific">Aspergillus udagawae</name>
    <dbReference type="NCBI Taxonomy" id="91492"/>
    <lineage>
        <taxon>Eukaryota</taxon>
        <taxon>Fungi</taxon>
        <taxon>Dikarya</taxon>
        <taxon>Ascomycota</taxon>
        <taxon>Pezizomycotina</taxon>
        <taxon>Eurotiomycetes</taxon>
        <taxon>Eurotiomycetidae</taxon>
        <taxon>Eurotiales</taxon>
        <taxon>Aspergillaceae</taxon>
        <taxon>Aspergillus</taxon>
        <taxon>Aspergillus subgen. Fumigati</taxon>
    </lineage>
</organism>
<proteinExistence type="predicted"/>
<dbReference type="SUPFAM" id="SSF52047">
    <property type="entry name" value="RNI-like"/>
    <property type="match status" value="1"/>
</dbReference>
<accession>A0A8H3RUE2</accession>
<feature type="compositionally biased region" description="Polar residues" evidence="1">
    <location>
        <begin position="20"/>
        <end position="33"/>
    </location>
</feature>
<gene>
    <name evidence="2" type="ORF">IFM46972_05441</name>
</gene>
<sequence>MVLPASQTILDSSKLPASQIPRQNGTQFGSTSTRNFDDDIGRDLSTVIRVNRQLFNLGIPRLWQAQRDIYLAKVPKHRRRVYTPLIQKLDLAGSPKDVYEEFKDLVFHNVKELSVTLEDDHETIADCRYLTHFINPGLQLLDLEGSISADFLLDVQNQCPKLRTVRLWRCGPCITPTDLLTFLSGLPYLESLHITMDHHNMTDSKVIEFLATSSTLEQLSLEQITPELLGDALSVESPFPQLKELDIEINQDAVPSMAKIFGSVMQLSVTLRPTEDWDTPETEVRIRPLSELTELRTLEISFNGDMTIVPEDLVSLRRLSNLISLRLRGLRKPRLGTAEFGDDDFHRLVSGLPDLDTLSLDPIPSKVTSASLAALAKCCPRLESCFLGGGFHVLELQNYKAPLFPTLGSLRVGCFLDLDEHVGDSVELIEGRAYEHAQQLERHFPKADIQVSQLGWFPNRASFSFKVIRSLRPKNERDFGPGS</sequence>
<dbReference type="InterPro" id="IPR032675">
    <property type="entry name" value="LRR_dom_sf"/>
</dbReference>
<protein>
    <submittedName>
        <fullName evidence="2">Uncharacterized protein</fullName>
    </submittedName>
</protein>
<evidence type="ECO:0000313" key="3">
    <source>
        <dbReference type="Proteomes" id="UP000465221"/>
    </source>
</evidence>
<dbReference type="GO" id="GO:0019005">
    <property type="term" value="C:SCF ubiquitin ligase complex"/>
    <property type="evidence" value="ECO:0007669"/>
    <property type="project" value="TreeGrafter"/>
</dbReference>
<reference evidence="2 3" key="1">
    <citation type="submission" date="2020-01" db="EMBL/GenBank/DDBJ databases">
        <title>Draft genome sequence of Aspergillus udagawae IFM 46972.</title>
        <authorList>
            <person name="Takahashi H."/>
            <person name="Yaguchi T."/>
        </authorList>
    </citation>
    <scope>NUCLEOTIDE SEQUENCE [LARGE SCALE GENOMIC DNA]</scope>
    <source>
        <strain evidence="2 3">IFM 46972</strain>
    </source>
</reference>